<reference evidence="13 14" key="1">
    <citation type="journal article" date="2016" name="Nat. Commun.">
        <title>Thousands of microbial genomes shed light on interconnected biogeochemical processes in an aquifer system.</title>
        <authorList>
            <person name="Anantharaman K."/>
            <person name="Brown C.T."/>
            <person name="Hug L.A."/>
            <person name="Sharon I."/>
            <person name="Castelle C.J."/>
            <person name="Probst A.J."/>
            <person name="Thomas B.C."/>
            <person name="Singh A."/>
            <person name="Wilkins M.J."/>
            <person name="Karaoz U."/>
            <person name="Brodie E.L."/>
            <person name="Williams K.H."/>
            <person name="Hubbard S.S."/>
            <person name="Banfield J.F."/>
        </authorList>
    </citation>
    <scope>NUCLEOTIDE SEQUENCE [LARGE SCALE GENOMIC DNA]</scope>
</reference>
<dbReference type="GO" id="GO:0051301">
    <property type="term" value="P:cell division"/>
    <property type="evidence" value="ECO:0007669"/>
    <property type="project" value="UniProtKB-KW"/>
</dbReference>
<keyword evidence="5 10" id="KW-0133">Cell shape</keyword>
<organism evidence="13 14">
    <name type="scientific">Candidatus Taylorbacteria bacterium RIFCSPLOWO2_12_FULL_43_20</name>
    <dbReference type="NCBI Taxonomy" id="1802332"/>
    <lineage>
        <taxon>Bacteria</taxon>
        <taxon>Candidatus Tayloriibacteriota</taxon>
    </lineage>
</organism>
<feature type="domain" description="Glycosyltransferase family 28 N-terminal" evidence="11">
    <location>
        <begin position="3"/>
        <end position="147"/>
    </location>
</feature>
<dbReference type="UniPathway" id="UPA00219"/>
<feature type="binding site" evidence="10">
    <location>
        <position position="199"/>
    </location>
    <ligand>
        <name>UDP-N-acetyl-alpha-D-glucosamine</name>
        <dbReference type="ChEBI" id="CHEBI:57705"/>
    </ligand>
</feature>
<feature type="binding site" evidence="10">
    <location>
        <begin position="10"/>
        <end position="12"/>
    </location>
    <ligand>
        <name>UDP-N-acetyl-alpha-D-glucosamine</name>
        <dbReference type="ChEBI" id="CHEBI:57705"/>
    </ligand>
</feature>
<comment type="function">
    <text evidence="10">Cell wall formation. Catalyzes the transfer of a GlcNAc subunit on undecaprenyl-pyrophosphoryl-MurNAc-pentapeptide (lipid intermediate I) to form undecaprenyl-pyrophosphoryl-MurNAc-(pentapeptide)GlcNAc (lipid intermediate II).</text>
</comment>
<dbReference type="PANTHER" id="PTHR21015:SF27">
    <property type="entry name" value="UDP-N-ACETYLGLUCOSAMINE--N-ACETYLMURAMYL-(PENTAPEPTIDE) PYROPHOSPHORYL-UNDECAPRENOL N-ACETYLGLUCOSAMINE TRANSFERASE"/>
    <property type="match status" value="1"/>
</dbReference>
<evidence type="ECO:0000256" key="10">
    <source>
        <dbReference type="HAMAP-Rule" id="MF_00033"/>
    </source>
</evidence>
<dbReference type="GO" id="GO:0050511">
    <property type="term" value="F:undecaprenyldiphospho-muramoylpentapeptide beta-N-acetylglucosaminyltransferase activity"/>
    <property type="evidence" value="ECO:0007669"/>
    <property type="project" value="UniProtKB-UniRule"/>
</dbReference>
<comment type="caution">
    <text evidence="13">The sequence shown here is derived from an EMBL/GenBank/DDBJ whole genome shotgun (WGS) entry which is preliminary data.</text>
</comment>
<keyword evidence="7 10" id="KW-0472">Membrane</keyword>
<evidence type="ECO:0000313" key="13">
    <source>
        <dbReference type="EMBL" id="OHA42987.1"/>
    </source>
</evidence>
<keyword evidence="1 10" id="KW-1003">Cell membrane</keyword>
<dbReference type="HAMAP" id="MF_00033">
    <property type="entry name" value="MurG"/>
    <property type="match status" value="1"/>
</dbReference>
<dbReference type="Proteomes" id="UP000177269">
    <property type="component" value="Unassembled WGS sequence"/>
</dbReference>
<dbReference type="GO" id="GO:0051991">
    <property type="term" value="F:UDP-N-acetyl-D-glucosamine:N-acetylmuramoyl-L-alanyl-D-glutamyl-meso-2,6-diaminopimelyl-D-alanyl-D-alanine-diphosphoundecaprenol 4-beta-N-acetylglucosaminlytransferase activity"/>
    <property type="evidence" value="ECO:0007669"/>
    <property type="project" value="RHEA"/>
</dbReference>
<keyword evidence="4 10" id="KW-0808">Transferase</keyword>
<feature type="binding site" evidence="10">
    <location>
        <position position="169"/>
    </location>
    <ligand>
        <name>UDP-N-acetyl-alpha-D-glucosamine</name>
        <dbReference type="ChEBI" id="CHEBI:57705"/>
    </ligand>
</feature>
<evidence type="ECO:0000256" key="6">
    <source>
        <dbReference type="ARBA" id="ARBA00022984"/>
    </source>
</evidence>
<dbReference type="InterPro" id="IPR007235">
    <property type="entry name" value="Glyco_trans_28_C"/>
</dbReference>
<feature type="binding site" evidence="10">
    <location>
        <position position="303"/>
    </location>
    <ligand>
        <name>UDP-N-acetyl-alpha-D-glucosamine</name>
        <dbReference type="ChEBI" id="CHEBI:57705"/>
    </ligand>
</feature>
<gene>
    <name evidence="10" type="primary">murG</name>
    <name evidence="13" type="ORF">A3G52_01970</name>
</gene>
<comment type="catalytic activity">
    <reaction evidence="10">
        <text>di-trans,octa-cis-undecaprenyl diphospho-N-acetyl-alpha-D-muramoyl-L-alanyl-D-glutamyl-meso-2,6-diaminopimeloyl-D-alanyl-D-alanine + UDP-N-acetyl-alpha-D-glucosamine = di-trans,octa-cis-undecaprenyl diphospho-[N-acetyl-alpha-D-glucosaminyl-(1-&gt;4)]-N-acetyl-alpha-D-muramoyl-L-alanyl-D-glutamyl-meso-2,6-diaminopimeloyl-D-alanyl-D-alanine + UDP + H(+)</text>
        <dbReference type="Rhea" id="RHEA:31227"/>
        <dbReference type="ChEBI" id="CHEBI:15378"/>
        <dbReference type="ChEBI" id="CHEBI:57705"/>
        <dbReference type="ChEBI" id="CHEBI:58223"/>
        <dbReference type="ChEBI" id="CHEBI:61387"/>
        <dbReference type="ChEBI" id="CHEBI:61388"/>
        <dbReference type="EC" id="2.4.1.227"/>
    </reaction>
</comment>
<feature type="domain" description="Glycosyl transferase family 28 C-terminal" evidence="12">
    <location>
        <begin position="192"/>
        <end position="361"/>
    </location>
</feature>
<comment type="pathway">
    <text evidence="10">Cell wall biogenesis; peptidoglycan biosynthesis.</text>
</comment>
<comment type="subcellular location">
    <subcellularLocation>
        <location evidence="10">Cell membrane</location>
        <topology evidence="10">Peripheral membrane protein</topology>
        <orientation evidence="10">Cytoplasmic side</orientation>
    </subcellularLocation>
</comment>
<dbReference type="Pfam" id="PF04101">
    <property type="entry name" value="Glyco_tran_28_C"/>
    <property type="match status" value="1"/>
</dbReference>
<dbReference type="Gene3D" id="3.40.50.2000">
    <property type="entry name" value="Glycogen Phosphorylase B"/>
    <property type="match status" value="2"/>
</dbReference>
<keyword evidence="2 10" id="KW-0132">Cell division</keyword>
<evidence type="ECO:0000256" key="9">
    <source>
        <dbReference type="ARBA" id="ARBA00023316"/>
    </source>
</evidence>
<dbReference type="GO" id="GO:0005886">
    <property type="term" value="C:plasma membrane"/>
    <property type="evidence" value="ECO:0007669"/>
    <property type="project" value="UniProtKB-SubCell"/>
</dbReference>
<accession>A0A1G2P3Q5</accession>
<keyword evidence="9 10" id="KW-0961">Cell wall biogenesis/degradation</keyword>
<dbReference type="CDD" id="cd03785">
    <property type="entry name" value="GT28_MurG"/>
    <property type="match status" value="1"/>
</dbReference>
<dbReference type="GO" id="GO:0005975">
    <property type="term" value="P:carbohydrate metabolic process"/>
    <property type="evidence" value="ECO:0007669"/>
    <property type="project" value="InterPro"/>
</dbReference>
<dbReference type="GO" id="GO:0008360">
    <property type="term" value="P:regulation of cell shape"/>
    <property type="evidence" value="ECO:0007669"/>
    <property type="project" value="UniProtKB-KW"/>
</dbReference>
<evidence type="ECO:0000256" key="1">
    <source>
        <dbReference type="ARBA" id="ARBA00022475"/>
    </source>
</evidence>
<evidence type="ECO:0000259" key="12">
    <source>
        <dbReference type="Pfam" id="PF04101"/>
    </source>
</evidence>
<dbReference type="GO" id="GO:0071555">
    <property type="term" value="P:cell wall organization"/>
    <property type="evidence" value="ECO:0007669"/>
    <property type="project" value="UniProtKB-KW"/>
</dbReference>
<comment type="caution">
    <text evidence="10">Lacks conserved residue(s) required for the propagation of feature annotation.</text>
</comment>
<keyword evidence="6 10" id="KW-0573">Peptidoglycan synthesis</keyword>
<evidence type="ECO:0000256" key="7">
    <source>
        <dbReference type="ARBA" id="ARBA00023136"/>
    </source>
</evidence>
<evidence type="ECO:0000256" key="5">
    <source>
        <dbReference type="ARBA" id="ARBA00022960"/>
    </source>
</evidence>
<dbReference type="GO" id="GO:0009252">
    <property type="term" value="P:peptidoglycan biosynthetic process"/>
    <property type="evidence" value="ECO:0007669"/>
    <property type="project" value="UniProtKB-UniRule"/>
</dbReference>
<evidence type="ECO:0000256" key="2">
    <source>
        <dbReference type="ARBA" id="ARBA00022618"/>
    </source>
</evidence>
<dbReference type="EMBL" id="MHSK01000002">
    <property type="protein sequence ID" value="OHA42987.1"/>
    <property type="molecule type" value="Genomic_DNA"/>
</dbReference>
<dbReference type="Pfam" id="PF03033">
    <property type="entry name" value="Glyco_transf_28"/>
    <property type="match status" value="1"/>
</dbReference>
<dbReference type="PANTHER" id="PTHR21015">
    <property type="entry name" value="UDP-N-ACETYLGLUCOSAMINE--N-ACETYLMURAMYL-(PENTAPEPTIDE) PYROPHOSPHORYL-UNDECAPRENOL N-ACETYLGLUCOSAMINE TRANSFERASE 1"/>
    <property type="match status" value="1"/>
</dbReference>
<name>A0A1G2P3Q5_9BACT</name>
<proteinExistence type="inferred from homology"/>
<evidence type="ECO:0000259" key="11">
    <source>
        <dbReference type="Pfam" id="PF03033"/>
    </source>
</evidence>
<dbReference type="InterPro" id="IPR006009">
    <property type="entry name" value="GlcNAc_MurG"/>
</dbReference>
<dbReference type="AlphaFoldDB" id="A0A1G2P3Q5"/>
<sequence>MKILFTGGGSGGHFYPIIAIAEEMNRLIKEYKLVESELYFMSDAPYDERALYDNKIKFVKVRTGKIRRYVSLLNFFDLFKTTRGVLSALRQVFKIYPDVVFGKGGYGSFPALFAARLLGIPVIIHESDSEPGRVNLWAGKFAKKIAISYPTSAQYFPKDKVALTGNPIRKGVLRALHSGAREFLELEENAPVIVVLGGSLGAKKINEVLVDALPDLLTKYQIIHQTGRKHFDEMRQTADVVLAESMFKKRYKPFAYLNDLALSMAAGAAMLVVSRAGSQIFEIASWGLPSIIIPISPEVSHDQHKNAFHYARTGACSVIDDNNLTTHVLISEVDRMINDKNLLQKMSSSAKQFSKQDAARKIAEEIMHLALPHER</sequence>
<dbReference type="EC" id="2.4.1.227" evidence="10"/>
<dbReference type="SUPFAM" id="SSF53756">
    <property type="entry name" value="UDP-Glycosyltransferase/glycogen phosphorylase"/>
    <property type="match status" value="1"/>
</dbReference>
<comment type="similarity">
    <text evidence="10">Belongs to the glycosyltransferase 28 family. MurG subfamily.</text>
</comment>
<keyword evidence="3 10" id="KW-0328">Glycosyltransferase</keyword>
<evidence type="ECO:0000256" key="3">
    <source>
        <dbReference type="ARBA" id="ARBA00022676"/>
    </source>
</evidence>
<protein>
    <recommendedName>
        <fullName evidence="10">UDP-N-acetylglucosamine--N-acetylmuramyl-(pentapeptide) pyrophosphoryl-undecaprenol N-acetylglucosamine transferase</fullName>
        <ecNumber evidence="10">2.4.1.227</ecNumber>
    </recommendedName>
    <alternativeName>
        <fullName evidence="10">Undecaprenyl-PP-MurNAc-pentapeptide-UDPGlcNAc GlcNAc transferase</fullName>
    </alternativeName>
</protein>
<dbReference type="InterPro" id="IPR004276">
    <property type="entry name" value="GlycoTrans_28_N"/>
</dbReference>
<keyword evidence="8 10" id="KW-0131">Cell cycle</keyword>
<evidence type="ECO:0000256" key="8">
    <source>
        <dbReference type="ARBA" id="ARBA00023306"/>
    </source>
</evidence>
<evidence type="ECO:0000313" key="14">
    <source>
        <dbReference type="Proteomes" id="UP000177269"/>
    </source>
</evidence>
<evidence type="ECO:0000256" key="4">
    <source>
        <dbReference type="ARBA" id="ARBA00022679"/>
    </source>
</evidence>